<dbReference type="EMBL" id="JH767600">
    <property type="protein sequence ID" value="EON68680.1"/>
    <property type="molecule type" value="Genomic_DNA"/>
</dbReference>
<dbReference type="InterPro" id="IPR010775">
    <property type="entry name" value="DUF1365"/>
</dbReference>
<name>R7Z3B8_CONA1</name>
<dbReference type="OMA" id="DVWMKDF"/>
<gene>
    <name evidence="1" type="ORF">W97_07938</name>
</gene>
<proteinExistence type="predicted"/>
<dbReference type="RefSeq" id="XP_007783997.1">
    <property type="nucleotide sequence ID" value="XM_007785807.1"/>
</dbReference>
<dbReference type="eggNOG" id="ENOG502RGVU">
    <property type="taxonomic scope" value="Eukaryota"/>
</dbReference>
<dbReference type="GeneID" id="19905249"/>
<accession>R7Z3B8</accession>
<evidence type="ECO:0000313" key="2">
    <source>
        <dbReference type="Proteomes" id="UP000016924"/>
    </source>
</evidence>
<sequence length="491" mass="55421">MSKHQTSSSVEETLVSLFQGVSDDDWAHAYLVTAPRFLGHSFNPVSFWYIYSAERELRMMILEVNNTFDERRMYLLKAAYGKEQETTTLARDTDGKVSPALQTSIRFTSAWAKDFHVSPFNSRKGTYSLVALDPLSTAGDSVASVNNTITLRSSKEEAKLVARVFSVGAPVDPEILGWWASLRFVASWGWVGFATFPRIIREAWKLYFKRKLHVWFRPEISINSVGRRATDDERLLETFFAKYIAHLVSHATAPLDVTYKPPTELSPPRQYFSPPSSSSEALRPHLHIHITTPAFYSRFVHYAHTTEAFDRECLCTMDKNRTLWISQPELLRALLPSVRYPVDGPPSVGLFDRLRWAVLKRLRCLPAAPSYPFGAEAARGERVEDIRALPLSPLDLFVQRYCGGDAWRYRRCVSRLFLVQRLAWGIPALVTGADVLVRFALLVVAVKVLFTDEFGAAQRSGSMGAGFSVALELGKAMMVNGVHLWTLLKGF</sequence>
<dbReference type="AlphaFoldDB" id="R7Z3B8"/>
<dbReference type="OrthoDB" id="3340520at2759"/>
<protein>
    <submittedName>
        <fullName evidence="1">Uncharacterized protein</fullName>
    </submittedName>
</protein>
<dbReference type="PANTHER" id="PTHR33973">
    <property type="entry name" value="OS07G0153300 PROTEIN"/>
    <property type="match status" value="1"/>
</dbReference>
<dbReference type="PANTHER" id="PTHR33973:SF4">
    <property type="entry name" value="OS07G0153300 PROTEIN"/>
    <property type="match status" value="1"/>
</dbReference>
<dbReference type="Pfam" id="PF07103">
    <property type="entry name" value="DUF1365"/>
    <property type="match status" value="1"/>
</dbReference>
<dbReference type="Proteomes" id="UP000016924">
    <property type="component" value="Unassembled WGS sequence"/>
</dbReference>
<evidence type="ECO:0000313" key="1">
    <source>
        <dbReference type="EMBL" id="EON68680.1"/>
    </source>
</evidence>
<organism evidence="1 2">
    <name type="scientific">Coniosporium apollinis (strain CBS 100218)</name>
    <name type="common">Rock-inhabiting black yeast</name>
    <dbReference type="NCBI Taxonomy" id="1168221"/>
    <lineage>
        <taxon>Eukaryota</taxon>
        <taxon>Fungi</taxon>
        <taxon>Dikarya</taxon>
        <taxon>Ascomycota</taxon>
        <taxon>Pezizomycotina</taxon>
        <taxon>Dothideomycetes</taxon>
        <taxon>Dothideomycetes incertae sedis</taxon>
        <taxon>Coniosporium</taxon>
    </lineage>
</organism>
<dbReference type="HOGENOM" id="CLU_020424_0_0_1"/>
<keyword evidence="2" id="KW-1185">Reference proteome</keyword>
<reference evidence="2" key="1">
    <citation type="submission" date="2012-06" db="EMBL/GenBank/DDBJ databases">
        <title>The genome sequence of Coniosporium apollinis CBS 100218.</title>
        <authorList>
            <consortium name="The Broad Institute Genome Sequencing Platform"/>
            <person name="Cuomo C."/>
            <person name="Gorbushina A."/>
            <person name="Noack S."/>
            <person name="Walker B."/>
            <person name="Young S.K."/>
            <person name="Zeng Q."/>
            <person name="Gargeya S."/>
            <person name="Fitzgerald M."/>
            <person name="Haas B."/>
            <person name="Abouelleil A."/>
            <person name="Alvarado L."/>
            <person name="Arachchi H.M."/>
            <person name="Berlin A.M."/>
            <person name="Chapman S.B."/>
            <person name="Goldberg J."/>
            <person name="Griggs A."/>
            <person name="Gujja S."/>
            <person name="Hansen M."/>
            <person name="Howarth C."/>
            <person name="Imamovic A."/>
            <person name="Larimer J."/>
            <person name="McCowan C."/>
            <person name="Montmayeur A."/>
            <person name="Murphy C."/>
            <person name="Neiman D."/>
            <person name="Pearson M."/>
            <person name="Priest M."/>
            <person name="Roberts A."/>
            <person name="Saif S."/>
            <person name="Shea T."/>
            <person name="Sisk P."/>
            <person name="Sykes S."/>
            <person name="Wortman J."/>
            <person name="Nusbaum C."/>
            <person name="Birren B."/>
        </authorList>
    </citation>
    <scope>NUCLEOTIDE SEQUENCE [LARGE SCALE GENOMIC DNA]</scope>
    <source>
        <strain evidence="2">CBS 100218</strain>
    </source>
</reference>